<organism evidence="1">
    <name type="scientific">uncultured Caudovirales phage</name>
    <dbReference type="NCBI Taxonomy" id="2100421"/>
    <lineage>
        <taxon>Viruses</taxon>
        <taxon>Duplodnaviria</taxon>
        <taxon>Heunggongvirae</taxon>
        <taxon>Uroviricota</taxon>
        <taxon>Caudoviricetes</taxon>
        <taxon>Peduoviridae</taxon>
        <taxon>Maltschvirus</taxon>
        <taxon>Maltschvirus maltsch</taxon>
    </lineage>
</organism>
<proteinExistence type="predicted"/>
<sequence>MTRRLRIYYLHNIGGRTEGVIAAYNKRDAARSAGVPVSEVEEHSTHRAADMALQCPGQLFVTPLYINGRAPHDHEKRWQAAYKRLPGYDATPPAGAPASP</sequence>
<name>A0A6J5M1J3_9CAUD</name>
<dbReference type="EMBL" id="LR796340">
    <property type="protein sequence ID" value="CAB4137869.1"/>
    <property type="molecule type" value="Genomic_DNA"/>
</dbReference>
<accession>A0A6J5M1J3</accession>
<gene>
    <name evidence="1" type="ORF">UFOVP326_110</name>
</gene>
<reference evidence="1" key="1">
    <citation type="submission" date="2020-04" db="EMBL/GenBank/DDBJ databases">
        <authorList>
            <person name="Chiriac C."/>
            <person name="Salcher M."/>
            <person name="Ghai R."/>
            <person name="Kavagutti S V."/>
        </authorList>
    </citation>
    <scope>NUCLEOTIDE SEQUENCE</scope>
</reference>
<protein>
    <submittedName>
        <fullName evidence="1">Uncharacterized protein</fullName>
    </submittedName>
</protein>
<evidence type="ECO:0000313" key="1">
    <source>
        <dbReference type="EMBL" id="CAB4137869.1"/>
    </source>
</evidence>